<keyword evidence="3 6" id="KW-0812">Transmembrane</keyword>
<keyword evidence="5 6" id="KW-0472">Membrane</keyword>
<reference evidence="7" key="1">
    <citation type="submission" date="2022-08" db="EMBL/GenBank/DDBJ databases">
        <authorList>
            <person name="Marques A."/>
        </authorList>
    </citation>
    <scope>NUCLEOTIDE SEQUENCE</scope>
    <source>
        <strain evidence="7">RhyPub2mFocal</strain>
        <tissue evidence="7">Leaves</tissue>
    </source>
</reference>
<dbReference type="GO" id="GO:0005737">
    <property type="term" value="C:cytoplasm"/>
    <property type="evidence" value="ECO:0007669"/>
    <property type="project" value="UniProtKB-ARBA"/>
</dbReference>
<dbReference type="GO" id="GO:0010256">
    <property type="term" value="P:endomembrane system organization"/>
    <property type="evidence" value="ECO:0007669"/>
    <property type="project" value="TreeGrafter"/>
</dbReference>
<dbReference type="Pfam" id="PF05078">
    <property type="entry name" value="DUF679"/>
    <property type="match status" value="1"/>
</dbReference>
<protein>
    <submittedName>
        <fullName evidence="7">Uncharacterized protein</fullName>
    </submittedName>
</protein>
<evidence type="ECO:0000256" key="1">
    <source>
        <dbReference type="ARBA" id="ARBA00004141"/>
    </source>
</evidence>
<dbReference type="AlphaFoldDB" id="A0AAV8D3N1"/>
<sequence length="195" mass="21708">MALGFEKMGKEDQNLNLEDKALKGAGNVVKLLPTGTGYAFQFLAPLLTNRGHCHTYNKVLTIFLLLICSFVCFFSSFTDSYVGIDKKLHYGIATWTGLWPLFDKNASALDFSSYKLKVRDFVHSFLALAVLAVLALLDTDSVSCFWPSMLNSQRILLKILPTVVGVLSTAVFMVFPNKRHGIGYPPSKVREDFSN</sequence>
<feature type="transmembrane region" description="Helical" evidence="6">
    <location>
        <begin position="59"/>
        <end position="77"/>
    </location>
</feature>
<dbReference type="EMBL" id="JAMFTS010000004">
    <property type="protein sequence ID" value="KAJ4763042.1"/>
    <property type="molecule type" value="Genomic_DNA"/>
</dbReference>
<evidence type="ECO:0000256" key="6">
    <source>
        <dbReference type="SAM" id="Phobius"/>
    </source>
</evidence>
<dbReference type="Proteomes" id="UP001140206">
    <property type="component" value="Chromosome 4"/>
</dbReference>
<keyword evidence="4 6" id="KW-1133">Transmembrane helix</keyword>
<organism evidence="7 8">
    <name type="scientific">Rhynchospora pubera</name>
    <dbReference type="NCBI Taxonomy" id="906938"/>
    <lineage>
        <taxon>Eukaryota</taxon>
        <taxon>Viridiplantae</taxon>
        <taxon>Streptophyta</taxon>
        <taxon>Embryophyta</taxon>
        <taxon>Tracheophyta</taxon>
        <taxon>Spermatophyta</taxon>
        <taxon>Magnoliopsida</taxon>
        <taxon>Liliopsida</taxon>
        <taxon>Poales</taxon>
        <taxon>Cyperaceae</taxon>
        <taxon>Cyperoideae</taxon>
        <taxon>Rhynchosporeae</taxon>
        <taxon>Rhynchospora</taxon>
    </lineage>
</organism>
<evidence type="ECO:0000313" key="8">
    <source>
        <dbReference type="Proteomes" id="UP001140206"/>
    </source>
</evidence>
<comment type="similarity">
    <text evidence="2">Belongs to the plant DMP1 protein family.</text>
</comment>
<accession>A0AAV8D3N1</accession>
<name>A0AAV8D3N1_9POAL</name>
<evidence type="ECO:0000256" key="2">
    <source>
        <dbReference type="ARBA" id="ARBA00008707"/>
    </source>
</evidence>
<dbReference type="GO" id="GO:0016020">
    <property type="term" value="C:membrane"/>
    <property type="evidence" value="ECO:0007669"/>
    <property type="project" value="UniProtKB-SubCell"/>
</dbReference>
<gene>
    <name evidence="7" type="ORF">LUZ62_073417</name>
</gene>
<evidence type="ECO:0000256" key="4">
    <source>
        <dbReference type="ARBA" id="ARBA00022989"/>
    </source>
</evidence>
<dbReference type="InterPro" id="IPR007770">
    <property type="entry name" value="DMP"/>
</dbReference>
<comment type="caution">
    <text evidence="7">The sequence shown here is derived from an EMBL/GenBank/DDBJ whole genome shotgun (WGS) entry which is preliminary data.</text>
</comment>
<evidence type="ECO:0000256" key="5">
    <source>
        <dbReference type="ARBA" id="ARBA00023136"/>
    </source>
</evidence>
<proteinExistence type="inferred from homology"/>
<dbReference type="PANTHER" id="PTHR31621:SF66">
    <property type="entry name" value="PROTEIN DMP2"/>
    <property type="match status" value="1"/>
</dbReference>
<feature type="transmembrane region" description="Helical" evidence="6">
    <location>
        <begin position="155"/>
        <end position="175"/>
    </location>
</feature>
<dbReference type="PANTHER" id="PTHR31621">
    <property type="entry name" value="PROTEIN DMP3"/>
    <property type="match status" value="1"/>
</dbReference>
<feature type="transmembrane region" description="Helical" evidence="6">
    <location>
        <begin position="121"/>
        <end position="143"/>
    </location>
</feature>
<evidence type="ECO:0000313" key="7">
    <source>
        <dbReference type="EMBL" id="KAJ4763042.1"/>
    </source>
</evidence>
<evidence type="ECO:0000256" key="3">
    <source>
        <dbReference type="ARBA" id="ARBA00022692"/>
    </source>
</evidence>
<keyword evidence="8" id="KW-1185">Reference proteome</keyword>
<comment type="subcellular location">
    <subcellularLocation>
        <location evidence="1">Membrane</location>
        <topology evidence="1">Multi-pass membrane protein</topology>
    </subcellularLocation>
</comment>